<dbReference type="CDD" id="cd22748">
    <property type="entry name" value="OTU_OTUD6-like"/>
    <property type="match status" value="1"/>
</dbReference>
<dbReference type="OrthoDB" id="415023at2759"/>
<accession>A0A0P1BID6</accession>
<dbReference type="AlphaFoldDB" id="A0A0P1BID6"/>
<feature type="domain" description="OTU" evidence="2">
    <location>
        <begin position="131"/>
        <end position="288"/>
    </location>
</feature>
<sequence length="290" mass="31497">MAGGKKKVNRHTPSRNDSTRADIDAAQRAGAVGEDDEGFDIAADLLATLDARDAAADAFAADTHDANVQQTSGAIMGPKIGRQKARLARRDAEQAALRAQAELELKANGGKPDEAERERAGMADLCSSLGREMVEINPDGHCLYAAVADQLHTLGKVHKKVDFRDTRKATAEHMRANATEFIPFISDSDEHMAGINNDSAGTQGQDVEQRARKHFLDYCDAVENTGVWGGQPEILALSRAYKTQIHVVQVGSPTLKVGEGEHKGEPCVISYHRKMYGLGEHYNSLRKVKK</sequence>
<dbReference type="GO" id="GO:0004843">
    <property type="term" value="F:cysteine-type deubiquitinase activity"/>
    <property type="evidence" value="ECO:0007669"/>
    <property type="project" value="TreeGrafter"/>
</dbReference>
<feature type="region of interest" description="Disordered" evidence="1">
    <location>
        <begin position="1"/>
        <end position="34"/>
    </location>
</feature>
<dbReference type="Pfam" id="PF02338">
    <property type="entry name" value="OTU"/>
    <property type="match status" value="1"/>
</dbReference>
<keyword evidence="4" id="KW-1185">Reference proteome</keyword>
<dbReference type="Proteomes" id="UP000054845">
    <property type="component" value="Unassembled WGS sequence"/>
</dbReference>
<reference evidence="3 4" key="1">
    <citation type="submission" date="2014-09" db="EMBL/GenBank/DDBJ databases">
        <authorList>
            <person name="Magalhaes I.L.F."/>
            <person name="Oliveira U."/>
            <person name="Santos F.R."/>
            <person name="Vidigal T.H.D.A."/>
            <person name="Brescovit A.D."/>
            <person name="Santos A.J."/>
        </authorList>
    </citation>
    <scope>NUCLEOTIDE SEQUENCE [LARGE SCALE GENOMIC DNA]</scope>
</reference>
<organism evidence="3 4">
    <name type="scientific">Ceraceosorus bombacis</name>
    <dbReference type="NCBI Taxonomy" id="401625"/>
    <lineage>
        <taxon>Eukaryota</taxon>
        <taxon>Fungi</taxon>
        <taxon>Dikarya</taxon>
        <taxon>Basidiomycota</taxon>
        <taxon>Ustilaginomycotina</taxon>
        <taxon>Exobasidiomycetes</taxon>
        <taxon>Ceraceosorales</taxon>
        <taxon>Ceraceosoraceae</taxon>
        <taxon>Ceraceosorus</taxon>
    </lineage>
</organism>
<dbReference type="InterPro" id="IPR038765">
    <property type="entry name" value="Papain-like_cys_pep_sf"/>
</dbReference>
<proteinExistence type="predicted"/>
<keyword evidence="3" id="KW-0378">Hydrolase</keyword>
<dbReference type="PANTHER" id="PTHR12419:SF7">
    <property type="entry name" value="OTU DOMAIN-CONTAINING PROTEIN 3"/>
    <property type="match status" value="1"/>
</dbReference>
<evidence type="ECO:0000313" key="3">
    <source>
        <dbReference type="EMBL" id="CEH15393.1"/>
    </source>
</evidence>
<dbReference type="GO" id="GO:0006508">
    <property type="term" value="P:proteolysis"/>
    <property type="evidence" value="ECO:0007669"/>
    <property type="project" value="UniProtKB-KW"/>
</dbReference>
<keyword evidence="3" id="KW-0645">Protease</keyword>
<dbReference type="Gene3D" id="3.90.70.80">
    <property type="match status" value="1"/>
</dbReference>
<dbReference type="EMBL" id="CCYA01000264">
    <property type="protein sequence ID" value="CEH15393.1"/>
    <property type="molecule type" value="Genomic_DNA"/>
</dbReference>
<dbReference type="STRING" id="401625.A0A0P1BID6"/>
<evidence type="ECO:0000256" key="1">
    <source>
        <dbReference type="SAM" id="MobiDB-lite"/>
    </source>
</evidence>
<dbReference type="InterPro" id="IPR003323">
    <property type="entry name" value="OTU_dom"/>
</dbReference>
<dbReference type="InterPro" id="IPR050704">
    <property type="entry name" value="Peptidase_C85-like"/>
</dbReference>
<feature type="compositionally biased region" description="Basic residues" evidence="1">
    <location>
        <begin position="1"/>
        <end position="13"/>
    </location>
</feature>
<evidence type="ECO:0000313" key="4">
    <source>
        <dbReference type="Proteomes" id="UP000054845"/>
    </source>
</evidence>
<dbReference type="PANTHER" id="PTHR12419">
    <property type="entry name" value="OTU DOMAIN CONTAINING PROTEIN"/>
    <property type="match status" value="1"/>
</dbReference>
<dbReference type="PROSITE" id="PS50802">
    <property type="entry name" value="OTU"/>
    <property type="match status" value="1"/>
</dbReference>
<dbReference type="SUPFAM" id="SSF54001">
    <property type="entry name" value="Cysteine proteinases"/>
    <property type="match status" value="1"/>
</dbReference>
<name>A0A0P1BID6_9BASI</name>
<evidence type="ECO:0000259" key="2">
    <source>
        <dbReference type="PROSITE" id="PS50802"/>
    </source>
</evidence>
<dbReference type="GO" id="GO:0016579">
    <property type="term" value="P:protein deubiquitination"/>
    <property type="evidence" value="ECO:0007669"/>
    <property type="project" value="TreeGrafter"/>
</dbReference>
<protein>
    <submittedName>
        <fullName evidence="3">OTU (Ovarian tumor)-like cysteine protease</fullName>
    </submittedName>
</protein>